<dbReference type="GO" id="GO:0004656">
    <property type="term" value="F:procollagen-proline 4-dioxygenase activity"/>
    <property type="evidence" value="ECO:0007669"/>
    <property type="project" value="TreeGrafter"/>
</dbReference>
<evidence type="ECO:0000313" key="9">
    <source>
        <dbReference type="EMBL" id="CAB9510246.1"/>
    </source>
</evidence>
<dbReference type="GO" id="GO:0005506">
    <property type="term" value="F:iron ion binding"/>
    <property type="evidence" value="ECO:0007669"/>
    <property type="project" value="InterPro"/>
</dbReference>
<evidence type="ECO:0000256" key="2">
    <source>
        <dbReference type="ARBA" id="ARBA00022723"/>
    </source>
</evidence>
<dbReference type="EMBL" id="CAICTM010000426">
    <property type="protein sequence ID" value="CAB9510246.1"/>
    <property type="molecule type" value="Genomic_DNA"/>
</dbReference>
<keyword evidence="5" id="KW-0408">Iron</keyword>
<dbReference type="SMART" id="SM00702">
    <property type="entry name" value="P4Hc"/>
    <property type="match status" value="1"/>
</dbReference>
<organism evidence="9 10">
    <name type="scientific">Seminavis robusta</name>
    <dbReference type="NCBI Taxonomy" id="568900"/>
    <lineage>
        <taxon>Eukaryota</taxon>
        <taxon>Sar</taxon>
        <taxon>Stramenopiles</taxon>
        <taxon>Ochrophyta</taxon>
        <taxon>Bacillariophyta</taxon>
        <taxon>Bacillariophyceae</taxon>
        <taxon>Bacillariophycidae</taxon>
        <taxon>Naviculales</taxon>
        <taxon>Naviculaceae</taxon>
        <taxon>Seminavis</taxon>
    </lineage>
</organism>
<feature type="region of interest" description="Disordered" evidence="6">
    <location>
        <begin position="141"/>
        <end position="161"/>
    </location>
</feature>
<dbReference type="GO" id="GO:0031418">
    <property type="term" value="F:L-ascorbic acid binding"/>
    <property type="evidence" value="ECO:0007669"/>
    <property type="project" value="InterPro"/>
</dbReference>
<comment type="cofactor">
    <cofactor evidence="1">
        <name>L-ascorbate</name>
        <dbReference type="ChEBI" id="CHEBI:38290"/>
    </cofactor>
</comment>
<keyword evidence="4" id="KW-0560">Oxidoreductase</keyword>
<evidence type="ECO:0000259" key="8">
    <source>
        <dbReference type="SMART" id="SM00702"/>
    </source>
</evidence>
<feature type="region of interest" description="Disordered" evidence="6">
    <location>
        <begin position="48"/>
        <end position="93"/>
    </location>
</feature>
<evidence type="ECO:0000256" key="6">
    <source>
        <dbReference type="SAM" id="MobiDB-lite"/>
    </source>
</evidence>
<keyword evidence="3" id="KW-0223">Dioxygenase</keyword>
<feature type="signal peptide" evidence="7">
    <location>
        <begin position="1"/>
        <end position="24"/>
    </location>
</feature>
<accession>A0A9N8DWV5</accession>
<protein>
    <recommendedName>
        <fullName evidence="8">Prolyl 4-hydroxylase alpha subunit domain-containing protein</fullName>
    </recommendedName>
</protein>
<dbReference type="Proteomes" id="UP001153069">
    <property type="component" value="Unassembled WGS sequence"/>
</dbReference>
<feature type="domain" description="Prolyl 4-hydroxylase alpha subunit" evidence="8">
    <location>
        <begin position="75"/>
        <end position="404"/>
    </location>
</feature>
<name>A0A9N8DWV5_9STRA</name>
<dbReference type="InterPro" id="IPR044862">
    <property type="entry name" value="Pro_4_hyd_alph_FE2OG_OXY"/>
</dbReference>
<dbReference type="Gene3D" id="2.60.120.620">
    <property type="entry name" value="q2cbj1_9rhob like domain"/>
    <property type="match status" value="1"/>
</dbReference>
<proteinExistence type="predicted"/>
<keyword evidence="7" id="KW-0732">Signal</keyword>
<dbReference type="OrthoDB" id="69177at2759"/>
<feature type="compositionally biased region" description="Basic residues" evidence="6">
    <location>
        <begin position="48"/>
        <end position="58"/>
    </location>
</feature>
<evidence type="ECO:0000313" key="10">
    <source>
        <dbReference type="Proteomes" id="UP001153069"/>
    </source>
</evidence>
<keyword evidence="2" id="KW-0479">Metal-binding</keyword>
<feature type="compositionally biased region" description="Low complexity" evidence="6">
    <location>
        <begin position="79"/>
        <end position="90"/>
    </location>
</feature>
<gene>
    <name evidence="9" type="ORF">SEMRO_427_G140740.1</name>
</gene>
<reference evidence="9" key="1">
    <citation type="submission" date="2020-06" db="EMBL/GenBank/DDBJ databases">
        <authorList>
            <consortium name="Plant Systems Biology data submission"/>
        </authorList>
    </citation>
    <scope>NUCLEOTIDE SEQUENCE</scope>
    <source>
        <strain evidence="9">D6</strain>
    </source>
</reference>
<evidence type="ECO:0000256" key="4">
    <source>
        <dbReference type="ARBA" id="ARBA00023002"/>
    </source>
</evidence>
<comment type="caution">
    <text evidence="9">The sequence shown here is derived from an EMBL/GenBank/DDBJ whole genome shotgun (WGS) entry which is preliminary data.</text>
</comment>
<evidence type="ECO:0000256" key="3">
    <source>
        <dbReference type="ARBA" id="ARBA00022964"/>
    </source>
</evidence>
<dbReference type="Pfam" id="PF13640">
    <property type="entry name" value="2OG-FeII_Oxy_3"/>
    <property type="match status" value="1"/>
</dbReference>
<dbReference type="GO" id="GO:0005783">
    <property type="term" value="C:endoplasmic reticulum"/>
    <property type="evidence" value="ECO:0007669"/>
    <property type="project" value="TreeGrafter"/>
</dbReference>
<evidence type="ECO:0000256" key="7">
    <source>
        <dbReference type="SAM" id="SignalP"/>
    </source>
</evidence>
<dbReference type="PANTHER" id="PTHR10869:SF246">
    <property type="entry name" value="TRANSMEMBRANE PROLYL 4-HYDROXYLASE"/>
    <property type="match status" value="1"/>
</dbReference>
<feature type="chain" id="PRO_5040498779" description="Prolyl 4-hydroxylase alpha subunit domain-containing protein" evidence="7">
    <location>
        <begin position="25"/>
        <end position="452"/>
    </location>
</feature>
<dbReference type="InterPro" id="IPR006620">
    <property type="entry name" value="Pro_4_hyd_alph"/>
</dbReference>
<evidence type="ECO:0000256" key="1">
    <source>
        <dbReference type="ARBA" id="ARBA00001961"/>
    </source>
</evidence>
<sequence length="452" mass="50663">MLRLQLRLLTFLLVLLVVENLVSAFTTTRLDIYTSTRPLSSTPLLFATKKKKKKKKNGRTPGGAGFGSSIPKKKAEAVTSPPQSTTSMTTKLRKERRQKWMEDEEEMAVPTTSAATARKARRQKWMEDNDEEEMAVHVPTTTTRTATARKANRQKWSDREAENRYTREYHQQLELSKNPKPQQLIQLSQDPLLFVIDDFIDPAACQRVQSNGEGCFSLMFPELIADLLFQGQENELDGLLFNAANSQQHTTKPVYPDGLHMDTNGQCLFRHVTCILYLNTIPEECGGATVFPLARALPNDPALLASQRLLDENISHTNSRAVQEAGLTAEANLLESRIGTNYAANTGDQTAIKIQPKAGRLLIFFSRTATGHQDPRAWHSGERIVSSRSSARITEKRILTLFKEVAYTDKPGEANPGVAQTTFEGYLAPLIQQQQQWLQRKANEGSPLVGYY</sequence>
<keyword evidence="10" id="KW-1185">Reference proteome</keyword>
<dbReference type="PANTHER" id="PTHR10869">
    <property type="entry name" value="PROLYL 4-HYDROXYLASE ALPHA SUBUNIT"/>
    <property type="match status" value="1"/>
</dbReference>
<dbReference type="InterPro" id="IPR045054">
    <property type="entry name" value="P4HA-like"/>
</dbReference>
<dbReference type="AlphaFoldDB" id="A0A9N8DWV5"/>
<evidence type="ECO:0000256" key="5">
    <source>
        <dbReference type="ARBA" id="ARBA00023004"/>
    </source>
</evidence>